<name>A0ABX3NTS9_9BACT</name>
<organism evidence="1 2">
    <name type="scientific">Niastella koreensis</name>
    <dbReference type="NCBI Taxonomy" id="354356"/>
    <lineage>
        <taxon>Bacteria</taxon>
        <taxon>Pseudomonadati</taxon>
        <taxon>Bacteroidota</taxon>
        <taxon>Chitinophagia</taxon>
        <taxon>Chitinophagales</taxon>
        <taxon>Chitinophagaceae</taxon>
        <taxon>Niastella</taxon>
    </lineage>
</organism>
<reference evidence="1 2" key="1">
    <citation type="submission" date="2016-04" db="EMBL/GenBank/DDBJ databases">
        <authorList>
            <person name="Chen L."/>
            <person name="Zhuang W."/>
            <person name="Wang G."/>
        </authorList>
    </citation>
    <scope>NUCLEOTIDE SEQUENCE [LARGE SCALE GENOMIC DNA]</scope>
    <source>
        <strain evidence="2">GR20</strain>
    </source>
</reference>
<comment type="caution">
    <text evidence="1">The sequence shown here is derived from an EMBL/GenBank/DDBJ whole genome shotgun (WGS) entry which is preliminary data.</text>
</comment>
<proteinExistence type="predicted"/>
<sequence length="82" mass="9159">MSWAVTGCRFQVTGSEGKKLIQSAKFSSARLPNQPAVCAATPLNEVICTYFSCPEYIFTPKRRFYKRNGPLKGPNTHETCNL</sequence>
<evidence type="ECO:0000313" key="2">
    <source>
        <dbReference type="Proteomes" id="UP000192277"/>
    </source>
</evidence>
<gene>
    <name evidence="1" type="ORF">A4D02_33290</name>
</gene>
<evidence type="ECO:0000313" key="1">
    <source>
        <dbReference type="EMBL" id="OQP45534.1"/>
    </source>
</evidence>
<dbReference type="Proteomes" id="UP000192277">
    <property type="component" value="Unassembled WGS sequence"/>
</dbReference>
<accession>A0ABX3NTS9</accession>
<protein>
    <submittedName>
        <fullName evidence="1">Uncharacterized protein</fullName>
    </submittedName>
</protein>
<dbReference type="EMBL" id="LWBO01000019">
    <property type="protein sequence ID" value="OQP45534.1"/>
    <property type="molecule type" value="Genomic_DNA"/>
</dbReference>
<keyword evidence="2" id="KW-1185">Reference proteome</keyword>